<organism evidence="2 3">
    <name type="scientific">Symmachiella dynata</name>
    <dbReference type="NCBI Taxonomy" id="2527995"/>
    <lineage>
        <taxon>Bacteria</taxon>
        <taxon>Pseudomonadati</taxon>
        <taxon>Planctomycetota</taxon>
        <taxon>Planctomycetia</taxon>
        <taxon>Planctomycetales</taxon>
        <taxon>Planctomycetaceae</taxon>
        <taxon>Symmachiella</taxon>
    </lineage>
</organism>
<keyword evidence="3" id="KW-1185">Reference proteome</keyword>
<name>A0A517ZW50_9PLAN</name>
<dbReference type="Proteomes" id="UP000319383">
    <property type="component" value="Chromosome"/>
</dbReference>
<accession>A0A517ZW50</accession>
<gene>
    <name evidence="2" type="ORF">Mal52_52450</name>
</gene>
<sequence length="636" mass="69839">MKTRDIFLSLAVLSVVGFCLSPLGTARGDDPQADEFIAHVKALPYPPDTREIEFRSIFKRIEFTSQSSLGALAAFYRAEMKKRGWEEDAKAEKIEDDSVDLTFKHGDAEVKVELDKRSKATLVRLGCKKLDFEGSNDPAAMLAAGVPQPQSYLFLQKNIPLPEKIQGLSYDDDECKFKSTMKLQEAFNHFVDLAKSLGWQQSLRVLSSDNRRYTEFKKGPVELSVNIFDDEVGSRIILGYESSQKEATVPPLPDVALASINKPAGTPAGKPSPTPTVQTGVDVSKNKGKATVTFGKKKYVFTHVAAYQMEENGNLRTALIFADKAIPYKRMQAALKKDKEDFSFLDLYEFDSPNVLTIGLNKYTSFSFSADGYGIGRSIDEPVREVKIENGRVVATIKMPSEEIFDKPFHFVATIEAGLMSPTTRVLNAVDPPPSVSPLVESAGLPLPEGTLEVQSGGSQYRRSATATVKMEMPQVEEFYRSTAATKKWREVPAKAGDAKPAAGVVLNYRDASGPIHVVLTPKGKETVVQITTRNEVKAKQDGVLPEPGKARLILGNAHTRPVVITIVKRDYTLKPGQGGRDLKTALNYTVVAGKYPLTIKTPGEKPQSEELNITEGTTWGVIALPTGGYFADQLY</sequence>
<proteinExistence type="predicted"/>
<evidence type="ECO:0000313" key="3">
    <source>
        <dbReference type="Proteomes" id="UP000319383"/>
    </source>
</evidence>
<dbReference type="EMBL" id="CP036276">
    <property type="protein sequence ID" value="QDU46723.1"/>
    <property type="molecule type" value="Genomic_DNA"/>
</dbReference>
<reference evidence="2 3" key="1">
    <citation type="submission" date="2019-02" db="EMBL/GenBank/DDBJ databases">
        <title>Deep-cultivation of Planctomycetes and their phenomic and genomic characterization uncovers novel biology.</title>
        <authorList>
            <person name="Wiegand S."/>
            <person name="Jogler M."/>
            <person name="Boedeker C."/>
            <person name="Pinto D."/>
            <person name="Vollmers J."/>
            <person name="Rivas-Marin E."/>
            <person name="Kohn T."/>
            <person name="Peeters S.H."/>
            <person name="Heuer A."/>
            <person name="Rast P."/>
            <person name="Oberbeckmann S."/>
            <person name="Bunk B."/>
            <person name="Jeske O."/>
            <person name="Meyerdierks A."/>
            <person name="Storesund J.E."/>
            <person name="Kallscheuer N."/>
            <person name="Luecker S."/>
            <person name="Lage O.M."/>
            <person name="Pohl T."/>
            <person name="Merkel B.J."/>
            <person name="Hornburger P."/>
            <person name="Mueller R.-W."/>
            <person name="Bruemmer F."/>
            <person name="Labrenz M."/>
            <person name="Spormann A.M."/>
            <person name="Op den Camp H."/>
            <person name="Overmann J."/>
            <person name="Amann R."/>
            <person name="Jetten M.S.M."/>
            <person name="Mascher T."/>
            <person name="Medema M.H."/>
            <person name="Devos D.P."/>
            <person name="Kaster A.-K."/>
            <person name="Ovreas L."/>
            <person name="Rohde M."/>
            <person name="Galperin M.Y."/>
            <person name="Jogler C."/>
        </authorList>
    </citation>
    <scope>NUCLEOTIDE SEQUENCE [LARGE SCALE GENOMIC DNA]</scope>
    <source>
        <strain evidence="2 3">Mal52</strain>
    </source>
</reference>
<feature type="region of interest" description="Disordered" evidence="1">
    <location>
        <begin position="262"/>
        <end position="282"/>
    </location>
</feature>
<evidence type="ECO:0000313" key="2">
    <source>
        <dbReference type="EMBL" id="QDU46723.1"/>
    </source>
</evidence>
<dbReference type="AlphaFoldDB" id="A0A517ZW50"/>
<evidence type="ECO:0000256" key="1">
    <source>
        <dbReference type="SAM" id="MobiDB-lite"/>
    </source>
</evidence>
<dbReference type="KEGG" id="sdyn:Mal52_52450"/>
<protein>
    <submittedName>
        <fullName evidence="2">Uncharacterized protein</fullName>
    </submittedName>
</protein>
<dbReference type="RefSeq" id="WP_145379210.1">
    <property type="nucleotide sequence ID" value="NZ_CP036276.1"/>
</dbReference>